<accession>A0A445LPP8</accession>
<dbReference type="EMBL" id="QZWG01000002">
    <property type="protein sequence ID" value="RZC25278.1"/>
    <property type="molecule type" value="Genomic_DNA"/>
</dbReference>
<organism evidence="2 3">
    <name type="scientific">Glycine soja</name>
    <name type="common">Wild soybean</name>
    <dbReference type="NCBI Taxonomy" id="3848"/>
    <lineage>
        <taxon>Eukaryota</taxon>
        <taxon>Viridiplantae</taxon>
        <taxon>Streptophyta</taxon>
        <taxon>Embryophyta</taxon>
        <taxon>Tracheophyta</taxon>
        <taxon>Spermatophyta</taxon>
        <taxon>Magnoliopsida</taxon>
        <taxon>eudicotyledons</taxon>
        <taxon>Gunneridae</taxon>
        <taxon>Pentapetalae</taxon>
        <taxon>rosids</taxon>
        <taxon>fabids</taxon>
        <taxon>Fabales</taxon>
        <taxon>Fabaceae</taxon>
        <taxon>Papilionoideae</taxon>
        <taxon>50 kb inversion clade</taxon>
        <taxon>NPAAA clade</taxon>
        <taxon>indigoferoid/millettioid clade</taxon>
        <taxon>Phaseoleae</taxon>
        <taxon>Glycine</taxon>
        <taxon>Glycine subgen. Soja</taxon>
    </lineage>
</organism>
<dbReference type="PANTHER" id="PTHR31928:SF14">
    <property type="entry name" value="DUF936 FAMILY PROTEIN"/>
    <property type="match status" value="1"/>
</dbReference>
<evidence type="ECO:0000259" key="1">
    <source>
        <dbReference type="Pfam" id="PF21647"/>
    </source>
</evidence>
<dbReference type="Proteomes" id="UP000289340">
    <property type="component" value="Chromosome 2"/>
</dbReference>
<evidence type="ECO:0000313" key="2">
    <source>
        <dbReference type="EMBL" id="RZC25278.1"/>
    </source>
</evidence>
<dbReference type="PANTHER" id="PTHR31928">
    <property type="entry name" value="EXPRESSED PROTEIN"/>
    <property type="match status" value="1"/>
</dbReference>
<comment type="caution">
    <text evidence="2">The sequence shown here is derived from an EMBL/GenBank/DDBJ whole genome shotgun (WGS) entry which is preliminary data.</text>
</comment>
<proteinExistence type="predicted"/>
<feature type="domain" description="DUF6857" evidence="1">
    <location>
        <begin position="41"/>
        <end position="192"/>
    </location>
</feature>
<reference evidence="2 3" key="1">
    <citation type="submission" date="2018-09" db="EMBL/GenBank/DDBJ databases">
        <title>A high-quality reference genome of wild soybean provides a powerful tool to mine soybean genomes.</title>
        <authorList>
            <person name="Xie M."/>
            <person name="Chung C.Y.L."/>
            <person name="Li M.-W."/>
            <person name="Wong F.-L."/>
            <person name="Chan T.-F."/>
            <person name="Lam H.-M."/>
        </authorList>
    </citation>
    <scope>NUCLEOTIDE SEQUENCE [LARGE SCALE GENOMIC DNA]</scope>
    <source>
        <strain evidence="3">cv. W05</strain>
        <tissue evidence="2">Hypocotyl of etiolated seedlings</tissue>
    </source>
</reference>
<name>A0A445LPP8_GLYSO</name>
<sequence length="223" mass="24869">MAPLLLCFLLHLHGEKSPLKDLIETQRSNLHRSPTSKLPSQMVATEAIQEVVVAESLLQCLSVYAELSNSAKEQNPQPVVEEFLTLHASLNIARMIVDLLSKSNPDDSSPDNERSITEEALKLKLDRQRQANSWVQATLSTNLSSFSVYNRQPLSSKLPVSTNSQNQNNILGSKPMLVMENSSEDSSKSHGNRPFSIQSKDLSHEFAYMDKDLSHRHMTNSGN</sequence>
<dbReference type="InterPro" id="IPR010341">
    <property type="entry name" value="DUF936_pln"/>
</dbReference>
<dbReference type="AlphaFoldDB" id="A0A445LPP8"/>
<dbReference type="InterPro" id="IPR049172">
    <property type="entry name" value="DUF6857_pln"/>
</dbReference>
<evidence type="ECO:0000313" key="3">
    <source>
        <dbReference type="Proteomes" id="UP000289340"/>
    </source>
</evidence>
<protein>
    <recommendedName>
        <fullName evidence="1">DUF6857 domain-containing protein</fullName>
    </recommendedName>
</protein>
<dbReference type="Pfam" id="PF21647">
    <property type="entry name" value="DUF6857"/>
    <property type="match status" value="1"/>
</dbReference>
<keyword evidence="3" id="KW-1185">Reference proteome</keyword>
<gene>
    <name evidence="2" type="ORF">D0Y65_004108</name>
</gene>